<keyword evidence="1" id="KW-0472">Membrane</keyword>
<protein>
    <submittedName>
        <fullName evidence="2">Uncharacterized protein</fullName>
    </submittedName>
</protein>
<dbReference type="GeneID" id="5708450"/>
<organism evidence="2 3">
    <name type="scientific">Caldivirga maquilingensis (strain ATCC 700844 / DSM 13496 / JCM 10307 / IC-167)</name>
    <dbReference type="NCBI Taxonomy" id="397948"/>
    <lineage>
        <taxon>Archaea</taxon>
        <taxon>Thermoproteota</taxon>
        <taxon>Thermoprotei</taxon>
        <taxon>Thermoproteales</taxon>
        <taxon>Thermoproteaceae</taxon>
        <taxon>Caldivirga</taxon>
    </lineage>
</organism>
<evidence type="ECO:0000313" key="2">
    <source>
        <dbReference type="EMBL" id="ABW02523.1"/>
    </source>
</evidence>
<dbReference type="Proteomes" id="UP000001137">
    <property type="component" value="Chromosome"/>
</dbReference>
<dbReference type="STRING" id="397948.Cmaq_1700"/>
<keyword evidence="1" id="KW-1133">Transmembrane helix</keyword>
<name>A8MAE6_CALMQ</name>
<evidence type="ECO:0000256" key="1">
    <source>
        <dbReference type="SAM" id="Phobius"/>
    </source>
</evidence>
<feature type="transmembrane region" description="Helical" evidence="1">
    <location>
        <begin position="6"/>
        <end position="26"/>
    </location>
</feature>
<sequence>MDAKTIGLIVAVVLAVIGFGLTGYYATRTPMVPTMTTTMVSTVTSTVTSTSTMPASTVTVTSTAPASTSTVTTTVTVPSTTTVTSTQTVTTTQVVTSTTTTTMQPNQSMMPELIPVANSTVMVDAAKGATVRLGNIIVIIRPGTYVMTPSGQMLSSYSFSIIDYQVYGLSPVMGNQPVFAFAYAVNGQVSPGYTFVNQEGKPYAVVTIVRMPNTWGSWTWLGFTQETNGTLIGGHYAFQDEWVYAGSGLFVNFQFVKPVPWVFVNTGMPASSMVMYTTPTMPNSTEVTAMAPELIPVGIGTLAVNGSMGGAVAVGNLLAIILPGTFVKTPSGQILKMYNFSLVYQAIMNIPPLNESDTYYWPLFSYAFAVNNQINVGYTFVNASGSPVPVLTVAFLPPWFTSWTWLGYVQLPDGTLMGGKYTFPNPWIPGDDYIVNVVFIKPVPWVFLAVEHGYVNMTMSTTTTTTTSSSGSGYVWGG</sequence>
<keyword evidence="3" id="KW-1185">Reference proteome</keyword>
<keyword evidence="1" id="KW-0812">Transmembrane</keyword>
<dbReference type="RefSeq" id="WP_012186742.1">
    <property type="nucleotide sequence ID" value="NC_009954.1"/>
</dbReference>
<dbReference type="AlphaFoldDB" id="A8MAE6"/>
<dbReference type="HOGENOM" id="CLU_051793_0_0_2"/>
<reference evidence="2 3" key="1">
    <citation type="submission" date="2007-10" db="EMBL/GenBank/DDBJ databases">
        <title>Complete sequence of Caldivirga maquilingensis IC-167.</title>
        <authorList>
            <consortium name="US DOE Joint Genome Institute"/>
            <person name="Copeland A."/>
            <person name="Lucas S."/>
            <person name="Lapidus A."/>
            <person name="Barry K."/>
            <person name="Glavina del Rio T."/>
            <person name="Dalin E."/>
            <person name="Tice H."/>
            <person name="Pitluck S."/>
            <person name="Saunders E."/>
            <person name="Brettin T."/>
            <person name="Bruce D."/>
            <person name="Detter J.C."/>
            <person name="Han C."/>
            <person name="Schmutz J."/>
            <person name="Larimer F."/>
            <person name="Land M."/>
            <person name="Hauser L."/>
            <person name="Kyrpides N."/>
            <person name="Ivanova N."/>
            <person name="Biddle J.F."/>
            <person name="Zhang Z."/>
            <person name="Fitz-Gibbon S.T."/>
            <person name="Lowe T.M."/>
            <person name="Saltikov C."/>
            <person name="House C.H."/>
            <person name="Richardson P."/>
        </authorList>
    </citation>
    <scope>NUCLEOTIDE SEQUENCE [LARGE SCALE GENOMIC DNA]</scope>
    <source>
        <strain evidence="3">ATCC 700844 / DSM 13496 / JCM 10307 / IC-167</strain>
    </source>
</reference>
<evidence type="ECO:0000313" key="3">
    <source>
        <dbReference type="Proteomes" id="UP000001137"/>
    </source>
</evidence>
<dbReference type="EMBL" id="CP000852">
    <property type="protein sequence ID" value="ABW02523.1"/>
    <property type="molecule type" value="Genomic_DNA"/>
</dbReference>
<accession>A8MAE6</accession>
<dbReference type="KEGG" id="cma:Cmaq_1700"/>
<proteinExistence type="predicted"/>
<dbReference type="OrthoDB" id="28630at2157"/>
<dbReference type="eggNOG" id="arCOG06041">
    <property type="taxonomic scope" value="Archaea"/>
</dbReference>
<gene>
    <name evidence="2" type="ordered locus">Cmaq_1700</name>
</gene>